<name>A0ABZ2ZSE3_9MICC</name>
<dbReference type="InterPro" id="IPR024705">
    <property type="entry name" value="Ssp411"/>
</dbReference>
<dbReference type="Proteomes" id="UP001448858">
    <property type="component" value="Chromosome"/>
</dbReference>
<dbReference type="PIRSF" id="PIRSF006402">
    <property type="entry name" value="UCP006402_thioredoxin"/>
    <property type="match status" value="1"/>
</dbReference>
<dbReference type="SUPFAM" id="SSF48208">
    <property type="entry name" value="Six-hairpin glycosidases"/>
    <property type="match status" value="1"/>
</dbReference>
<proteinExistence type="predicted"/>
<dbReference type="Gene3D" id="3.40.30.10">
    <property type="entry name" value="Glutaredoxin"/>
    <property type="match status" value="1"/>
</dbReference>
<feature type="domain" description="Spermatogenesis-associated protein 20-like TRX" evidence="1">
    <location>
        <begin position="4"/>
        <end position="163"/>
    </location>
</feature>
<accession>A0ABZ2ZSE3</accession>
<dbReference type="PANTHER" id="PTHR42899">
    <property type="entry name" value="SPERMATOGENESIS-ASSOCIATED PROTEIN 20"/>
    <property type="match status" value="1"/>
</dbReference>
<dbReference type="PANTHER" id="PTHR42899:SF1">
    <property type="entry name" value="SPERMATOGENESIS-ASSOCIATED PROTEIN 20"/>
    <property type="match status" value="1"/>
</dbReference>
<dbReference type="RefSeq" id="WP_342022363.1">
    <property type="nucleotide sequence ID" value="NZ_CP151657.1"/>
</dbReference>
<keyword evidence="3" id="KW-1185">Reference proteome</keyword>
<dbReference type="CDD" id="cd02955">
    <property type="entry name" value="SSP411"/>
    <property type="match status" value="1"/>
</dbReference>
<dbReference type="InterPro" id="IPR012341">
    <property type="entry name" value="6hp_glycosidase-like_sf"/>
</dbReference>
<reference evidence="2 3" key="1">
    <citation type="submission" date="2024-04" db="EMBL/GenBank/DDBJ databases">
        <title>Arthrobacter sp. from Plains bison fecal sample.</title>
        <authorList>
            <person name="Ruzzini A."/>
        </authorList>
    </citation>
    <scope>NUCLEOTIDE SEQUENCE [LARGE SCALE GENOMIC DNA]</scope>
    <source>
        <strain evidence="2 3">EINP1</strain>
    </source>
</reference>
<gene>
    <name evidence="2" type="ORF">AAE021_10940</name>
</gene>
<dbReference type="InterPro" id="IPR004879">
    <property type="entry name" value="Ssp411-like_TRX"/>
</dbReference>
<dbReference type="Pfam" id="PF03190">
    <property type="entry name" value="Thioredox_DsbH"/>
    <property type="match status" value="1"/>
</dbReference>
<evidence type="ECO:0000259" key="1">
    <source>
        <dbReference type="Pfam" id="PF03190"/>
    </source>
</evidence>
<dbReference type="SUPFAM" id="SSF52833">
    <property type="entry name" value="Thioredoxin-like"/>
    <property type="match status" value="1"/>
</dbReference>
<dbReference type="EMBL" id="CP151657">
    <property type="protein sequence ID" value="WZP14710.1"/>
    <property type="molecule type" value="Genomic_DNA"/>
</dbReference>
<evidence type="ECO:0000313" key="3">
    <source>
        <dbReference type="Proteomes" id="UP001448858"/>
    </source>
</evidence>
<sequence>MAGRLRGEASAYLRQHAGNPVDWWPFGDAAFDEARRRNVPVFISVGYAACHWCHVMAHESFEDQATAEYLNGNFVSIKVDREERPDVDAVYMAATQAMTGQGGWPMSVFTLPDGRTFYAGTYFPPRPVQGMPSFRDVLEAVSAAWRDRPEEVEQSAAQLAAHLASGQQGNRRLLGPVRALGVGIPANPAADGAEAADGHARTLSSAVEALGGLEDQQFGGFGGAPKFPPSTVLRFLLAHAAGGASTADDAASLADRTLGAMARSALYDQLEGGFARYTVDRRWAVPHFEKMLYDNVQLLALYAQWARSALDPEDRRLALRVTHETADWMINRLQVDGGGFASSLDADTVMDGHRVEGGTYVWTEGELAEVLGSETADAVAGLLDLDAGNMAAHGGKPGPDGNIGSTLHFGRRLSPDEEELWLRSRPALLAARNRRPQPERDDKVVAGWNGLAVAALARAAVVLADAGETTAAERVRRAAVDAAAYLLRVHRAGPTLLRVSHGGRGQGIEGLLEDYAAAAEGLFALYAATGDEQWYTAAESLVLQAGDRFLTGDVLLDTAIRPNQLANAQGAQAAADPLDGPTPSGAALFAGVLLTYAAYSGSLRHRALAESLLAHVAVVAPRAPQAAGWSMSVLQFMLDGPRELAVTGTDAAAVEELLRAARDAGGPGLVVASQVAANGTGDAQSGASGRTRVPLLEGRGPGTEPAVAYLCRGMVCRRPVSTPAELTELLREG</sequence>
<protein>
    <submittedName>
        <fullName evidence="2">Thioredoxin domain-containing protein</fullName>
    </submittedName>
</protein>
<organism evidence="2 3">
    <name type="scientific">Arthrobacter citreus</name>
    <dbReference type="NCBI Taxonomy" id="1670"/>
    <lineage>
        <taxon>Bacteria</taxon>
        <taxon>Bacillati</taxon>
        <taxon>Actinomycetota</taxon>
        <taxon>Actinomycetes</taxon>
        <taxon>Micrococcales</taxon>
        <taxon>Micrococcaceae</taxon>
        <taxon>Arthrobacter</taxon>
    </lineage>
</organism>
<evidence type="ECO:0000313" key="2">
    <source>
        <dbReference type="EMBL" id="WZP14710.1"/>
    </source>
</evidence>
<dbReference type="InterPro" id="IPR008928">
    <property type="entry name" value="6-hairpin_glycosidase_sf"/>
</dbReference>
<dbReference type="InterPro" id="IPR036249">
    <property type="entry name" value="Thioredoxin-like_sf"/>
</dbReference>
<dbReference type="Gene3D" id="1.50.10.10">
    <property type="match status" value="1"/>
</dbReference>